<feature type="region of interest" description="Disordered" evidence="1">
    <location>
        <begin position="406"/>
        <end position="461"/>
    </location>
</feature>
<dbReference type="EMBL" id="JAPEUR010000122">
    <property type="protein sequence ID" value="KAJ4319562.1"/>
    <property type="molecule type" value="Genomic_DNA"/>
</dbReference>
<organism evidence="2 3">
    <name type="scientific">Fusarium piperis</name>
    <dbReference type="NCBI Taxonomy" id="1435070"/>
    <lineage>
        <taxon>Eukaryota</taxon>
        <taxon>Fungi</taxon>
        <taxon>Dikarya</taxon>
        <taxon>Ascomycota</taxon>
        <taxon>Pezizomycotina</taxon>
        <taxon>Sordariomycetes</taxon>
        <taxon>Hypocreomycetidae</taxon>
        <taxon>Hypocreales</taxon>
        <taxon>Nectriaceae</taxon>
        <taxon>Fusarium</taxon>
        <taxon>Fusarium solani species complex</taxon>
    </lineage>
</organism>
<evidence type="ECO:0000313" key="2">
    <source>
        <dbReference type="EMBL" id="KAJ4319562.1"/>
    </source>
</evidence>
<feature type="region of interest" description="Disordered" evidence="1">
    <location>
        <begin position="1"/>
        <end position="149"/>
    </location>
</feature>
<evidence type="ECO:0000256" key="1">
    <source>
        <dbReference type="SAM" id="MobiDB-lite"/>
    </source>
</evidence>
<sequence>MESIKEEPKDFGARGTTLSDIEQYPHAVGVGALIERDAENQSDSDTMTLGETEEQSPTHNMTLNELEDYSDVLGSGDLIPRDAEAQSEASTVILGDFEKHPDTPGAHAPELSLSVKNSPDEDSDEENQFALTPEPFTTPRGTTSSRSFSIIGSPHTQEQSLSPRRFENCMACQEGTREYFFGWPLEAVRYVFEMPAVGGSTLSRLNGDPMGEDQVYEQQAPLAVYHMTSEPTSPFALPPPAMMPQVPLAQVPMPQAQMPQAQMPQAQMPQAQVQQEQMSQAQMQQGQMSQAPFTDQLAQVPVAPWVGYPLPGPAGYVYVPIAPVQQPMAVPMYYPQYVPFGFQPMAQPVYYAPNGHFGGPHPPYATETWTQEMPETNPQRVAAAQYPVRSQTPYPPRYLPRNGSGFEYTVTGPQTPDRGPQSFTYQEPPSANRATTGSPLERQYTNLPPFESAHSFSHGQQ</sequence>
<feature type="compositionally biased region" description="Polar residues" evidence="1">
    <location>
        <begin position="421"/>
        <end position="446"/>
    </location>
</feature>
<dbReference type="Proteomes" id="UP001140502">
    <property type="component" value="Unassembled WGS sequence"/>
</dbReference>
<feature type="region of interest" description="Disordered" evidence="1">
    <location>
        <begin position="259"/>
        <end position="290"/>
    </location>
</feature>
<feature type="compositionally biased region" description="Polar residues" evidence="1">
    <location>
        <begin position="139"/>
        <end position="149"/>
    </location>
</feature>
<gene>
    <name evidence="2" type="ORF">N0V84_006292</name>
</gene>
<feature type="compositionally biased region" description="Polar residues" evidence="1">
    <location>
        <begin position="41"/>
        <end position="63"/>
    </location>
</feature>
<proteinExistence type="predicted"/>
<accession>A0A9W8WC57</accession>
<reference evidence="2" key="1">
    <citation type="submission" date="2022-10" db="EMBL/GenBank/DDBJ databases">
        <title>Tapping the CABI collections for fungal endophytes: first genome assemblies for Collariella, Neodidymelliopsis, Ascochyta clinopodiicola, Didymella pomorum, Didymosphaeria variabile, Neocosmospora piperis and Neocucurbitaria cava.</title>
        <authorList>
            <person name="Hill R."/>
        </authorList>
    </citation>
    <scope>NUCLEOTIDE SEQUENCE</scope>
    <source>
        <strain evidence="2">IMI 366586</strain>
    </source>
</reference>
<keyword evidence="3" id="KW-1185">Reference proteome</keyword>
<name>A0A9W8WC57_9HYPO</name>
<evidence type="ECO:0000313" key="3">
    <source>
        <dbReference type="Proteomes" id="UP001140502"/>
    </source>
</evidence>
<dbReference type="OrthoDB" id="5106219at2759"/>
<feature type="compositionally biased region" description="Basic and acidic residues" evidence="1">
    <location>
        <begin position="1"/>
        <end position="12"/>
    </location>
</feature>
<comment type="caution">
    <text evidence="2">The sequence shown here is derived from an EMBL/GenBank/DDBJ whole genome shotgun (WGS) entry which is preliminary data.</text>
</comment>
<protein>
    <submittedName>
        <fullName evidence="2">Uncharacterized protein</fullName>
    </submittedName>
</protein>
<dbReference type="AlphaFoldDB" id="A0A9W8WC57"/>